<keyword evidence="3" id="KW-1185">Reference proteome</keyword>
<protein>
    <submittedName>
        <fullName evidence="2">Ribosomal protein L44-like</fullName>
    </submittedName>
</protein>
<proteinExistence type="predicted"/>
<keyword evidence="2" id="KW-0689">Ribosomal protein</keyword>
<dbReference type="Gene3D" id="3.30.160.20">
    <property type="match status" value="1"/>
</dbReference>
<dbReference type="AlphaFoldDB" id="A0A8J5JJE5"/>
<name>A0A8J5JJE5_HOMAM</name>
<gene>
    <name evidence="2" type="primary">mrpl-44-L</name>
    <name evidence="2" type="ORF">Hamer_G004240</name>
</gene>
<reference evidence="2" key="1">
    <citation type="journal article" date="2021" name="Sci. Adv.">
        <title>The American lobster genome reveals insights on longevity, neural, and immune adaptations.</title>
        <authorList>
            <person name="Polinski J.M."/>
            <person name="Zimin A.V."/>
            <person name="Clark K.F."/>
            <person name="Kohn A.B."/>
            <person name="Sadowski N."/>
            <person name="Timp W."/>
            <person name="Ptitsyn A."/>
            <person name="Khanna P."/>
            <person name="Romanova D.Y."/>
            <person name="Williams P."/>
            <person name="Greenwood S.J."/>
            <person name="Moroz L.L."/>
            <person name="Walt D.R."/>
            <person name="Bodnar A.G."/>
        </authorList>
    </citation>
    <scope>NUCLEOTIDE SEQUENCE</scope>
    <source>
        <strain evidence="2">GMGI-L3</strain>
    </source>
</reference>
<feature type="non-terminal residue" evidence="2">
    <location>
        <position position="109"/>
    </location>
</feature>
<dbReference type="InterPro" id="IPR044444">
    <property type="entry name" value="Ribosomal_mL44_DSRM_metazoa"/>
</dbReference>
<evidence type="ECO:0000313" key="3">
    <source>
        <dbReference type="Proteomes" id="UP000747542"/>
    </source>
</evidence>
<accession>A0A8J5JJE5</accession>
<dbReference type="GO" id="GO:0005840">
    <property type="term" value="C:ribosome"/>
    <property type="evidence" value="ECO:0007669"/>
    <property type="project" value="UniProtKB-KW"/>
</dbReference>
<feature type="non-terminal residue" evidence="2">
    <location>
        <position position="1"/>
    </location>
</feature>
<dbReference type="Proteomes" id="UP000747542">
    <property type="component" value="Unassembled WGS sequence"/>
</dbReference>
<sequence>IDRPMELLTDILARSGCGKPEPRLMFQTGKNTVEAVYQVGIYSDKNFMGSAPTFLGHRTSAPGNSQVGGRYSNGCLDNEDTRRGHYMGGVSQGMILTPEISHLIGSAYW</sequence>
<feature type="domain" description="Large ribosomal subunit protein mL44 dsRNA binding" evidence="1">
    <location>
        <begin position="2"/>
        <end position="52"/>
    </location>
</feature>
<evidence type="ECO:0000259" key="1">
    <source>
        <dbReference type="Pfam" id="PF22892"/>
    </source>
</evidence>
<evidence type="ECO:0000313" key="2">
    <source>
        <dbReference type="EMBL" id="KAG7159587.1"/>
    </source>
</evidence>
<comment type="caution">
    <text evidence="2">The sequence shown here is derived from an EMBL/GenBank/DDBJ whole genome shotgun (WGS) entry which is preliminary data.</text>
</comment>
<dbReference type="EMBL" id="JAHLQT010033114">
    <property type="protein sequence ID" value="KAG7159587.1"/>
    <property type="molecule type" value="Genomic_DNA"/>
</dbReference>
<keyword evidence="2" id="KW-0687">Ribonucleoprotein</keyword>
<organism evidence="2 3">
    <name type="scientific">Homarus americanus</name>
    <name type="common">American lobster</name>
    <dbReference type="NCBI Taxonomy" id="6706"/>
    <lineage>
        <taxon>Eukaryota</taxon>
        <taxon>Metazoa</taxon>
        <taxon>Ecdysozoa</taxon>
        <taxon>Arthropoda</taxon>
        <taxon>Crustacea</taxon>
        <taxon>Multicrustacea</taxon>
        <taxon>Malacostraca</taxon>
        <taxon>Eumalacostraca</taxon>
        <taxon>Eucarida</taxon>
        <taxon>Decapoda</taxon>
        <taxon>Pleocyemata</taxon>
        <taxon>Astacidea</taxon>
        <taxon>Nephropoidea</taxon>
        <taxon>Nephropidae</taxon>
        <taxon>Homarus</taxon>
    </lineage>
</organism>
<dbReference type="Pfam" id="PF22892">
    <property type="entry name" value="DSRM_MRPL44"/>
    <property type="match status" value="1"/>
</dbReference>